<accession>A0A2G1QH54</accession>
<protein>
    <recommendedName>
        <fullName evidence="4">DUF1499 domain-containing protein</fullName>
    </recommendedName>
</protein>
<name>A0A2G1QH54_9HYPH</name>
<keyword evidence="3" id="KW-1185">Reference proteome</keyword>
<evidence type="ECO:0000313" key="2">
    <source>
        <dbReference type="EMBL" id="PHP64853.1"/>
    </source>
</evidence>
<evidence type="ECO:0008006" key="4">
    <source>
        <dbReference type="Google" id="ProtNLM"/>
    </source>
</evidence>
<dbReference type="Proteomes" id="UP000221168">
    <property type="component" value="Unassembled WGS sequence"/>
</dbReference>
<comment type="caution">
    <text evidence="2">The sequence shown here is derived from an EMBL/GenBank/DDBJ whole genome shotgun (WGS) entry which is preliminary data.</text>
</comment>
<gene>
    <name evidence="2" type="ORF">CSC94_21950</name>
</gene>
<dbReference type="EMBL" id="PDVP01000021">
    <property type="protein sequence ID" value="PHP64853.1"/>
    <property type="molecule type" value="Genomic_DNA"/>
</dbReference>
<feature type="transmembrane region" description="Helical" evidence="1">
    <location>
        <begin position="77"/>
        <end position="95"/>
    </location>
</feature>
<evidence type="ECO:0000256" key="1">
    <source>
        <dbReference type="SAM" id="Phobius"/>
    </source>
</evidence>
<sequence length="236" mass="24745">MPAKVGTGFASGIAGKKQAMPAKVGSGFASGIAGKKQAMPANVGTGFASGIAATDAEEHGNEDRVGPARTRMKTAMTILYVLIAIAVVVGLIFAFDRDGFWERIAGPADLGRYDFDHAPRSRTPNDALACTPGLCGSEPDIVLGESEDPPAAIVAAVIRRVTEGPRPALRVDDRTDPAYARFVVRSPLMRFPDTVEVEALELSNGSTGIRAYARAQLGKSDFGANRAYLKAILPSG</sequence>
<dbReference type="OrthoDB" id="8479024at2"/>
<proteinExistence type="predicted"/>
<keyword evidence="1" id="KW-0472">Membrane</keyword>
<evidence type="ECO:0000313" key="3">
    <source>
        <dbReference type="Proteomes" id="UP000221168"/>
    </source>
</evidence>
<organism evidence="2 3">
    <name type="scientific">Zhengella mangrovi</name>
    <dbReference type="NCBI Taxonomy" id="1982044"/>
    <lineage>
        <taxon>Bacteria</taxon>
        <taxon>Pseudomonadati</taxon>
        <taxon>Pseudomonadota</taxon>
        <taxon>Alphaproteobacteria</taxon>
        <taxon>Hyphomicrobiales</taxon>
        <taxon>Notoacmeibacteraceae</taxon>
        <taxon>Zhengella</taxon>
    </lineage>
</organism>
<keyword evidence="1" id="KW-1133">Transmembrane helix</keyword>
<dbReference type="AlphaFoldDB" id="A0A2G1QH54"/>
<dbReference type="InterPro" id="IPR010865">
    <property type="entry name" value="DUF1499"/>
</dbReference>
<keyword evidence="1" id="KW-0812">Transmembrane</keyword>
<dbReference type="Pfam" id="PF07386">
    <property type="entry name" value="DUF1499"/>
    <property type="match status" value="1"/>
</dbReference>
<reference evidence="2 3" key="1">
    <citation type="submission" date="2017-10" db="EMBL/GenBank/DDBJ databases">
        <title>Sedimentibacterium mangrovi gen. nov., sp. nov., a novel member of family Phyllobacteriacea isolated from mangrove sediment.</title>
        <authorList>
            <person name="Liao H."/>
            <person name="Tian Y."/>
        </authorList>
    </citation>
    <scope>NUCLEOTIDE SEQUENCE [LARGE SCALE GENOMIC DNA]</scope>
    <source>
        <strain evidence="2 3">X9-2-2</strain>
    </source>
</reference>